<protein>
    <submittedName>
        <fullName evidence="3">SDR family oxidoreductase</fullName>
    </submittedName>
</protein>
<accession>A0ABW5VVA0</accession>
<gene>
    <name evidence="3" type="ORF">ACFS27_18780</name>
</gene>
<dbReference type="InterPro" id="IPR020904">
    <property type="entry name" value="Sc_DH/Rdtase_CS"/>
</dbReference>
<dbReference type="CDD" id="cd05233">
    <property type="entry name" value="SDR_c"/>
    <property type="match status" value="1"/>
</dbReference>
<dbReference type="SUPFAM" id="SSF51735">
    <property type="entry name" value="NAD(P)-binding Rossmann-fold domains"/>
    <property type="match status" value="1"/>
</dbReference>
<dbReference type="RefSeq" id="WP_377185856.1">
    <property type="nucleotide sequence ID" value="NZ_JBHUOG010000002.1"/>
</dbReference>
<name>A0ABW5VVA0_9MICO</name>
<dbReference type="NCBIfam" id="NF005559">
    <property type="entry name" value="PRK07231.1"/>
    <property type="match status" value="1"/>
</dbReference>
<comment type="caution">
    <text evidence="3">The sequence shown here is derived from an EMBL/GenBank/DDBJ whole genome shotgun (WGS) entry which is preliminary data.</text>
</comment>
<dbReference type="Proteomes" id="UP001597479">
    <property type="component" value="Unassembled WGS sequence"/>
</dbReference>
<dbReference type="PROSITE" id="PS00061">
    <property type="entry name" value="ADH_SHORT"/>
    <property type="match status" value="1"/>
</dbReference>
<evidence type="ECO:0000256" key="1">
    <source>
        <dbReference type="ARBA" id="ARBA00006484"/>
    </source>
</evidence>
<keyword evidence="4" id="KW-1185">Reference proteome</keyword>
<organism evidence="3 4">
    <name type="scientific">Promicromonospora vindobonensis</name>
    <dbReference type="NCBI Taxonomy" id="195748"/>
    <lineage>
        <taxon>Bacteria</taxon>
        <taxon>Bacillati</taxon>
        <taxon>Actinomycetota</taxon>
        <taxon>Actinomycetes</taxon>
        <taxon>Micrococcales</taxon>
        <taxon>Promicromonosporaceae</taxon>
        <taxon>Promicromonospora</taxon>
    </lineage>
</organism>
<dbReference type="InterPro" id="IPR057326">
    <property type="entry name" value="KR_dom"/>
</dbReference>
<dbReference type="PANTHER" id="PTHR43943">
    <property type="entry name" value="DEHYDROGENASE/REDUCTASE (SDR FAMILY) MEMBER 4"/>
    <property type="match status" value="1"/>
</dbReference>
<comment type="similarity">
    <text evidence="1">Belongs to the short-chain dehydrogenases/reductases (SDR) family.</text>
</comment>
<evidence type="ECO:0000259" key="2">
    <source>
        <dbReference type="SMART" id="SM00822"/>
    </source>
</evidence>
<dbReference type="Gene3D" id="3.40.50.720">
    <property type="entry name" value="NAD(P)-binding Rossmann-like Domain"/>
    <property type="match status" value="1"/>
</dbReference>
<dbReference type="Pfam" id="PF13561">
    <property type="entry name" value="adh_short_C2"/>
    <property type="match status" value="1"/>
</dbReference>
<feature type="domain" description="Ketoreductase" evidence="2">
    <location>
        <begin position="25"/>
        <end position="219"/>
    </location>
</feature>
<evidence type="ECO:0000313" key="4">
    <source>
        <dbReference type="Proteomes" id="UP001597479"/>
    </source>
</evidence>
<reference evidence="4" key="1">
    <citation type="journal article" date="2019" name="Int. J. Syst. Evol. Microbiol.">
        <title>The Global Catalogue of Microorganisms (GCM) 10K type strain sequencing project: providing services to taxonomists for standard genome sequencing and annotation.</title>
        <authorList>
            <consortium name="The Broad Institute Genomics Platform"/>
            <consortium name="The Broad Institute Genome Sequencing Center for Infectious Disease"/>
            <person name="Wu L."/>
            <person name="Ma J."/>
        </authorList>
    </citation>
    <scope>NUCLEOTIDE SEQUENCE [LARGE SCALE GENOMIC DNA]</scope>
    <source>
        <strain evidence="4">CCM 7044</strain>
    </source>
</reference>
<dbReference type="EMBL" id="JBHUOG010000002">
    <property type="protein sequence ID" value="MFD2795612.1"/>
    <property type="molecule type" value="Genomic_DNA"/>
</dbReference>
<dbReference type="PANTHER" id="PTHR43943:SF2">
    <property type="entry name" value="DEHYDROGENASE_REDUCTASE 4"/>
    <property type="match status" value="1"/>
</dbReference>
<evidence type="ECO:0000313" key="3">
    <source>
        <dbReference type="EMBL" id="MFD2795612.1"/>
    </source>
</evidence>
<proteinExistence type="inferred from homology"/>
<dbReference type="PRINTS" id="PR00081">
    <property type="entry name" value="GDHRDH"/>
</dbReference>
<dbReference type="InterPro" id="IPR002347">
    <property type="entry name" value="SDR_fam"/>
</dbReference>
<dbReference type="InterPro" id="IPR036291">
    <property type="entry name" value="NAD(P)-bd_dom_sf"/>
</dbReference>
<dbReference type="PRINTS" id="PR00080">
    <property type="entry name" value="SDRFAMILY"/>
</dbReference>
<dbReference type="SMART" id="SM00822">
    <property type="entry name" value="PKS_KR"/>
    <property type="match status" value="1"/>
</dbReference>
<sequence length="284" mass="28662">MADNVVAGRAESRTGPRAGPRFEGRVALVTGASRGIGLAIARRIVAEGGRVVITGRSAETLKEAVAELGPGHALGVAGKADDAGHRADAIGQAIERFGRLDHLVNNAGINPAYGPLAELDTGVARKILEVNVIAALEWTREAVAAAAGAAAADGSAAADDSAPAGSPLRSIVNMASVAGTASGPNIAFYGVSKAALINLTVQLADELAPTTRVNALAPAVVKTRLARALYEGREEEASAAYPLRRLGVPDDVAGPAAFLLSDDAAWVTGQTLLVDGGASVRTAL</sequence>